<dbReference type="RefSeq" id="WP_279966506.1">
    <property type="nucleotide sequence ID" value="NZ_CP122537.1"/>
</dbReference>
<feature type="transmembrane region" description="Helical" evidence="6">
    <location>
        <begin position="71"/>
        <end position="89"/>
    </location>
</feature>
<comment type="subcellular location">
    <subcellularLocation>
        <location evidence="1">Cell membrane</location>
        <topology evidence="1">Multi-pass membrane protein</topology>
    </subcellularLocation>
</comment>
<sequence>MPEFDTILAVALAGLALSATPGPSMLYVLSRSVGQSRSAGLASALGLGLGGMVLAVATALGLAALFAAFDWIVPALRIVGSLYLVWLGIDMIRDARASARTDLRAYGVKQRSFLEIVRQGILVEVLNPKTVLFFALFLPPFVDRSLGNIEIQLLVLGIIVPLTAIPSDLLVAWLGGSLSQSLNARRGLRVALAWTGGLMLIAIAANIHLGLI</sequence>
<dbReference type="PANTHER" id="PTHR30086:SF20">
    <property type="entry name" value="ARGININE EXPORTER PROTEIN ARGO-RELATED"/>
    <property type="match status" value="1"/>
</dbReference>
<dbReference type="InterPro" id="IPR001123">
    <property type="entry name" value="LeuE-type"/>
</dbReference>
<dbReference type="Pfam" id="PF01810">
    <property type="entry name" value="LysE"/>
    <property type="match status" value="1"/>
</dbReference>
<evidence type="ECO:0000256" key="4">
    <source>
        <dbReference type="ARBA" id="ARBA00022989"/>
    </source>
</evidence>
<dbReference type="Proteomes" id="UP001243420">
    <property type="component" value="Chromosome"/>
</dbReference>
<evidence type="ECO:0000313" key="8">
    <source>
        <dbReference type="Proteomes" id="UP001243420"/>
    </source>
</evidence>
<evidence type="ECO:0000256" key="6">
    <source>
        <dbReference type="SAM" id="Phobius"/>
    </source>
</evidence>
<proteinExistence type="predicted"/>
<dbReference type="PANTHER" id="PTHR30086">
    <property type="entry name" value="ARGININE EXPORTER PROTEIN ARGO"/>
    <property type="match status" value="1"/>
</dbReference>
<evidence type="ECO:0000256" key="5">
    <source>
        <dbReference type="ARBA" id="ARBA00023136"/>
    </source>
</evidence>
<evidence type="ECO:0000256" key="1">
    <source>
        <dbReference type="ARBA" id="ARBA00004651"/>
    </source>
</evidence>
<feature type="transmembrane region" description="Helical" evidence="6">
    <location>
        <begin position="41"/>
        <end position="65"/>
    </location>
</feature>
<dbReference type="PIRSF" id="PIRSF006324">
    <property type="entry name" value="LeuE"/>
    <property type="match status" value="1"/>
</dbReference>
<keyword evidence="8" id="KW-1185">Reference proteome</keyword>
<keyword evidence="3 6" id="KW-0812">Transmembrane</keyword>
<name>A0ABY8LE57_9RHOB</name>
<keyword evidence="2" id="KW-1003">Cell membrane</keyword>
<keyword evidence="5 6" id="KW-0472">Membrane</keyword>
<evidence type="ECO:0000256" key="2">
    <source>
        <dbReference type="ARBA" id="ARBA00022475"/>
    </source>
</evidence>
<keyword evidence="4 6" id="KW-1133">Transmembrane helix</keyword>
<reference evidence="7 8" key="1">
    <citation type="submission" date="2023-04" db="EMBL/GenBank/DDBJ databases">
        <title>Jannaschia ovalis sp. nov., a marine bacterium isolated from sea tidal flat.</title>
        <authorList>
            <person name="Kwon D.Y."/>
            <person name="Kim J.-J."/>
        </authorList>
    </citation>
    <scope>NUCLEOTIDE SEQUENCE [LARGE SCALE GENOMIC DNA]</scope>
    <source>
        <strain evidence="7 8">GRR-S6-38</strain>
    </source>
</reference>
<dbReference type="EMBL" id="CP122537">
    <property type="protein sequence ID" value="WGH79594.1"/>
    <property type="molecule type" value="Genomic_DNA"/>
</dbReference>
<organism evidence="7 8">
    <name type="scientific">Jannaschia ovalis</name>
    <dbReference type="NCBI Taxonomy" id="3038773"/>
    <lineage>
        <taxon>Bacteria</taxon>
        <taxon>Pseudomonadati</taxon>
        <taxon>Pseudomonadota</taxon>
        <taxon>Alphaproteobacteria</taxon>
        <taxon>Rhodobacterales</taxon>
        <taxon>Roseobacteraceae</taxon>
        <taxon>Jannaschia</taxon>
    </lineage>
</organism>
<feature type="transmembrane region" description="Helical" evidence="6">
    <location>
        <begin position="121"/>
        <end position="142"/>
    </location>
</feature>
<evidence type="ECO:0000256" key="3">
    <source>
        <dbReference type="ARBA" id="ARBA00022692"/>
    </source>
</evidence>
<protein>
    <submittedName>
        <fullName evidence="7">LysE family translocator</fullName>
    </submittedName>
</protein>
<accession>A0ABY8LE57</accession>
<feature type="transmembrane region" description="Helical" evidence="6">
    <location>
        <begin position="188"/>
        <end position="209"/>
    </location>
</feature>
<feature type="transmembrane region" description="Helical" evidence="6">
    <location>
        <begin position="154"/>
        <end position="176"/>
    </location>
</feature>
<evidence type="ECO:0000313" key="7">
    <source>
        <dbReference type="EMBL" id="WGH79594.1"/>
    </source>
</evidence>
<gene>
    <name evidence="7" type="ORF">P8627_04845</name>
</gene>
<feature type="transmembrane region" description="Helical" evidence="6">
    <location>
        <begin position="6"/>
        <end position="29"/>
    </location>
</feature>